<dbReference type="PANTHER" id="PTHR11070">
    <property type="entry name" value="UVRD / RECB / PCRA DNA HELICASE FAMILY MEMBER"/>
    <property type="match status" value="1"/>
</dbReference>
<name>A0A1Q8YCY6_9BURK</name>
<keyword evidence="2" id="KW-0378">Hydrolase</keyword>
<evidence type="ECO:0000256" key="1">
    <source>
        <dbReference type="ARBA" id="ARBA00022741"/>
    </source>
</evidence>
<protein>
    <recommendedName>
        <fullName evidence="5">DNA 3'-5' helicase II</fullName>
    </recommendedName>
</protein>
<dbReference type="Pfam" id="PF13361">
    <property type="entry name" value="UvrD_C"/>
    <property type="match status" value="1"/>
</dbReference>
<dbReference type="RefSeq" id="WP_075586445.1">
    <property type="nucleotide sequence ID" value="NZ_MSYM01000013.1"/>
</dbReference>
<dbReference type="PANTHER" id="PTHR11070:SF2">
    <property type="entry name" value="ATP-DEPENDENT DNA HELICASE SRS2"/>
    <property type="match status" value="1"/>
</dbReference>
<keyword evidence="4" id="KW-0067">ATP-binding</keyword>
<dbReference type="GO" id="GO:0043138">
    <property type="term" value="F:3'-5' DNA helicase activity"/>
    <property type="evidence" value="ECO:0007669"/>
    <property type="project" value="TreeGrafter"/>
</dbReference>
<dbReference type="GO" id="GO:0003677">
    <property type="term" value="F:DNA binding"/>
    <property type="evidence" value="ECO:0007669"/>
    <property type="project" value="InterPro"/>
</dbReference>
<dbReference type="GO" id="GO:0000725">
    <property type="term" value="P:recombinational repair"/>
    <property type="evidence" value="ECO:0007669"/>
    <property type="project" value="TreeGrafter"/>
</dbReference>
<dbReference type="GO" id="GO:0016787">
    <property type="term" value="F:hydrolase activity"/>
    <property type="evidence" value="ECO:0007669"/>
    <property type="project" value="UniProtKB-KW"/>
</dbReference>
<dbReference type="GO" id="GO:0005524">
    <property type="term" value="F:ATP binding"/>
    <property type="evidence" value="ECO:0007669"/>
    <property type="project" value="UniProtKB-KW"/>
</dbReference>
<dbReference type="SUPFAM" id="SSF52540">
    <property type="entry name" value="P-loop containing nucleoside triphosphate hydrolases"/>
    <property type="match status" value="1"/>
</dbReference>
<dbReference type="GO" id="GO:0005829">
    <property type="term" value="C:cytosol"/>
    <property type="evidence" value="ECO:0007669"/>
    <property type="project" value="TreeGrafter"/>
</dbReference>
<dbReference type="STRING" id="81479.RA876_04870"/>
<feature type="domain" description="UvrD-like helicase C-terminal" evidence="6">
    <location>
        <begin position="327"/>
        <end position="380"/>
    </location>
</feature>
<proteinExistence type="predicted"/>
<dbReference type="InterPro" id="IPR000212">
    <property type="entry name" value="DNA_helicase_UvrD/REP"/>
</dbReference>
<sequence>MAWLIPFSNLTPAQQDAVQMDTRNHKAIIGGPGAGKTLVLLHRLNLLYHRAGDKADAVHLFVYTNTLKEFIRAGNDMLDVPDECIGTFDKWCADVYRAHIAETLPRIEKPHDFERTARRGKKSSRTLPRTGGTLDFEAIRAGAYQAIADNLLKTPVFEYVLVDEAQDLDVKAIDALKRIARHVTVCMDGNQQLYESGVSEIDALAGLGLARHNAALLSAFRCNPMVTQLAAQFVTDARRREEFLRQATNANMDRATPLLYLSSGFEDEKARLTEMVRLRLSYGDTIAVLFPTQRQVHGFANGFADAGIEVSVQKRDEPIDFASPVPKLMTYHQGKGLTFDSVFLPRLDQGSFQGAMQTRINNMLFVGISRAIKWIFMSGTNGRLIGPLTELAQRDNHAFLETQLADGAEGMFGGGAIDAAVPATPDDFGLD</sequence>
<dbReference type="AlphaFoldDB" id="A0A1Q8YCY6"/>
<keyword evidence="8" id="KW-1185">Reference proteome</keyword>
<evidence type="ECO:0000256" key="4">
    <source>
        <dbReference type="ARBA" id="ARBA00022840"/>
    </source>
</evidence>
<gene>
    <name evidence="7" type="ORF">BLL52_2116</name>
</gene>
<comment type="caution">
    <text evidence="7">The sequence shown here is derived from an EMBL/GenBank/DDBJ whole genome shotgun (WGS) entry which is preliminary data.</text>
</comment>
<dbReference type="EMBL" id="MSYM01000013">
    <property type="protein sequence ID" value="OLP05887.1"/>
    <property type="molecule type" value="Genomic_DNA"/>
</dbReference>
<dbReference type="InterPro" id="IPR027417">
    <property type="entry name" value="P-loop_NTPase"/>
</dbReference>
<evidence type="ECO:0000256" key="3">
    <source>
        <dbReference type="ARBA" id="ARBA00022806"/>
    </source>
</evidence>
<evidence type="ECO:0000256" key="2">
    <source>
        <dbReference type="ARBA" id="ARBA00022801"/>
    </source>
</evidence>
<dbReference type="Gene3D" id="3.40.50.300">
    <property type="entry name" value="P-loop containing nucleotide triphosphate hydrolases"/>
    <property type="match status" value="2"/>
</dbReference>
<evidence type="ECO:0000259" key="6">
    <source>
        <dbReference type="Pfam" id="PF13361"/>
    </source>
</evidence>
<dbReference type="InterPro" id="IPR014017">
    <property type="entry name" value="DNA_helicase_UvrD-like_C"/>
</dbReference>
<keyword evidence="3" id="KW-0347">Helicase</keyword>
<dbReference type="Proteomes" id="UP000185911">
    <property type="component" value="Unassembled WGS sequence"/>
</dbReference>
<organism evidence="7 8">
    <name type="scientific">Rhodoferax antarcticus ANT.BR</name>
    <dbReference type="NCBI Taxonomy" id="1111071"/>
    <lineage>
        <taxon>Bacteria</taxon>
        <taxon>Pseudomonadati</taxon>
        <taxon>Pseudomonadota</taxon>
        <taxon>Betaproteobacteria</taxon>
        <taxon>Burkholderiales</taxon>
        <taxon>Comamonadaceae</taxon>
        <taxon>Rhodoferax</taxon>
    </lineage>
</organism>
<accession>A0A1Q8YCY6</accession>
<evidence type="ECO:0000313" key="8">
    <source>
        <dbReference type="Proteomes" id="UP000185911"/>
    </source>
</evidence>
<keyword evidence="1" id="KW-0547">Nucleotide-binding</keyword>
<dbReference type="Pfam" id="PF13245">
    <property type="entry name" value="AAA_19"/>
    <property type="match status" value="1"/>
</dbReference>
<evidence type="ECO:0000313" key="7">
    <source>
        <dbReference type="EMBL" id="OLP05887.1"/>
    </source>
</evidence>
<reference evidence="7 8" key="1">
    <citation type="submission" date="2017-01" db="EMBL/GenBank/DDBJ databases">
        <title>Genome sequence of Rhodoferax antarcticus ANT.BR, a psychrophilic purple nonsulfur bacterium from an Antarctic microbial mat.</title>
        <authorList>
            <person name="Baker J."/>
            <person name="Riester C."/>
            <person name="Skinner B."/>
            <person name="Newell A."/>
            <person name="Swingley W."/>
            <person name="Madigan M."/>
            <person name="Jung D."/>
            <person name="Asao M."/>
            <person name="Chen M."/>
            <person name="Loughlin P."/>
            <person name="Pan H."/>
            <person name="Lin S."/>
            <person name="Li N."/>
            <person name="Shaw J."/>
            <person name="Prado M."/>
            <person name="Sherman C."/>
            <person name="Li X."/>
            <person name="Tang J."/>
            <person name="Blankenship R."/>
            <person name="Zhao T."/>
            <person name="Touchman J."/>
            <person name="Sattley M."/>
        </authorList>
    </citation>
    <scope>NUCLEOTIDE SEQUENCE [LARGE SCALE GENOMIC DNA]</scope>
    <source>
        <strain evidence="7 8">ANT.BR</strain>
    </source>
</reference>
<evidence type="ECO:0000256" key="5">
    <source>
        <dbReference type="ARBA" id="ARBA00034923"/>
    </source>
</evidence>